<dbReference type="Gene3D" id="3.40.190.10">
    <property type="entry name" value="Periplasmic binding protein-like II"/>
    <property type="match status" value="1"/>
</dbReference>
<evidence type="ECO:0000313" key="8">
    <source>
        <dbReference type="Proteomes" id="UP001055437"/>
    </source>
</evidence>
<dbReference type="KEGG" id="csep:CP523_09735"/>
<evidence type="ECO:0000256" key="3">
    <source>
        <dbReference type="ARBA" id="ARBA00022729"/>
    </source>
</evidence>
<dbReference type="Pfam" id="PF00496">
    <property type="entry name" value="SBP_bac_5"/>
    <property type="match status" value="1"/>
</dbReference>
<feature type="domain" description="Solute-binding protein family 5" evidence="4">
    <location>
        <begin position="77"/>
        <end position="291"/>
    </location>
</feature>
<dbReference type="InterPro" id="IPR000914">
    <property type="entry name" value="SBP_5_dom"/>
</dbReference>
<evidence type="ECO:0000256" key="1">
    <source>
        <dbReference type="ARBA" id="ARBA00005695"/>
    </source>
</evidence>
<evidence type="ECO:0000313" key="6">
    <source>
        <dbReference type="EMBL" id="USS01276.1"/>
    </source>
</evidence>
<evidence type="ECO:0000313" key="5">
    <source>
        <dbReference type="EMBL" id="AYE34683.1"/>
    </source>
</evidence>
<dbReference type="InterPro" id="IPR039424">
    <property type="entry name" value="SBP_5"/>
</dbReference>
<reference evidence="6" key="2">
    <citation type="submission" date="2022-06" db="EMBL/GenBank/DDBJ databases">
        <authorList>
            <person name="Holder M.E."/>
            <person name="Ajami N.J."/>
            <person name="Petrosino J.F."/>
        </authorList>
    </citation>
    <scope>NUCLEOTIDE SEQUENCE</scope>
    <source>
        <strain evidence="6">RMA 8861</strain>
    </source>
</reference>
<dbReference type="AlphaFoldDB" id="A0A9N7JLJ4"/>
<evidence type="ECO:0000256" key="2">
    <source>
        <dbReference type="ARBA" id="ARBA00022448"/>
    </source>
</evidence>
<name>A0A9N7JLJ4_CLOSE</name>
<comment type="similarity">
    <text evidence="1">Belongs to the bacterial solute-binding protein 5 family.</text>
</comment>
<proteinExistence type="inferred from homology"/>
<dbReference type="Gene3D" id="3.10.105.10">
    <property type="entry name" value="Dipeptide-binding Protein, Domain 3"/>
    <property type="match status" value="1"/>
</dbReference>
<organism evidence="5 7">
    <name type="scientific">Clostridium septicum</name>
    <dbReference type="NCBI Taxonomy" id="1504"/>
    <lineage>
        <taxon>Bacteria</taxon>
        <taxon>Bacillati</taxon>
        <taxon>Bacillota</taxon>
        <taxon>Clostridia</taxon>
        <taxon>Eubacteriales</taxon>
        <taxon>Clostridiaceae</taxon>
        <taxon>Clostridium</taxon>
    </lineage>
</organism>
<dbReference type="PANTHER" id="PTHR30290">
    <property type="entry name" value="PERIPLASMIC BINDING COMPONENT OF ABC TRANSPORTER"/>
    <property type="match status" value="1"/>
</dbReference>
<dbReference type="GO" id="GO:1904680">
    <property type="term" value="F:peptide transmembrane transporter activity"/>
    <property type="evidence" value="ECO:0007669"/>
    <property type="project" value="TreeGrafter"/>
</dbReference>
<dbReference type="PANTHER" id="PTHR30290:SF9">
    <property type="entry name" value="OLIGOPEPTIDE-BINDING PROTEIN APPA"/>
    <property type="match status" value="1"/>
</dbReference>
<protein>
    <submittedName>
        <fullName evidence="5 6">ABC transporter substrate-binding protein</fullName>
    </submittedName>
</protein>
<keyword evidence="2" id="KW-0813">Transport</keyword>
<keyword evidence="8" id="KW-1185">Reference proteome</keyword>
<dbReference type="EMBL" id="CP099799">
    <property type="protein sequence ID" value="USS01276.1"/>
    <property type="molecule type" value="Genomic_DNA"/>
</dbReference>
<gene>
    <name evidence="5" type="ORF">CP523_09735</name>
    <name evidence="6" type="ORF">NH397_02075</name>
</gene>
<evidence type="ECO:0000259" key="4">
    <source>
        <dbReference type="Pfam" id="PF00496"/>
    </source>
</evidence>
<accession>A0A9N7JLJ4</accession>
<reference evidence="5 7" key="1">
    <citation type="submission" date="2017-09" db="EMBL/GenBank/DDBJ databases">
        <authorList>
            <person name="Thomas P."/>
            <person name="Seyboldt C."/>
        </authorList>
    </citation>
    <scope>NUCLEOTIDE SEQUENCE [LARGE SCALE GENOMIC DNA]</scope>
    <source>
        <strain evidence="5 7">DSM 7534</strain>
    </source>
</reference>
<keyword evidence="3" id="KW-0732">Signal</keyword>
<dbReference type="GO" id="GO:0015833">
    <property type="term" value="P:peptide transport"/>
    <property type="evidence" value="ECO:0007669"/>
    <property type="project" value="TreeGrafter"/>
</dbReference>
<dbReference type="Proteomes" id="UP001055437">
    <property type="component" value="Chromosome"/>
</dbReference>
<dbReference type="EMBL" id="CP023671">
    <property type="protein sequence ID" value="AYE34683.1"/>
    <property type="molecule type" value="Genomic_DNA"/>
</dbReference>
<dbReference type="SUPFAM" id="SSF53850">
    <property type="entry name" value="Periplasmic binding protein-like II"/>
    <property type="match status" value="1"/>
</dbReference>
<dbReference type="GeneID" id="303560958"/>
<sequence>MKKIIITIISSVLLIVFLLGFVDRVKEAPVESKAVFTYSISAIPQDLKVIGKLDKREQDIICATSRGLVDLGKDGNILPSLAESVEVHDDGLEYDFKIRNDIYWSDGSKITPKDIASFFREILTEEEEASIETILNVYGAREFRSGIGSFNNNVGIRATDTNLIVRLNSKNENFVRELSQPQYKLRKNVLLWQDINNNYKNLIYSGDYSISSMGISEIVLKRNTNIDAKLVETIHIVQDEGEELAMAAFEVGNRDIVINPPKTQLDRLKKENKLITLESNRGIYLAFNPNAESIPTEGKKEIYRLINKAVGEYQMSNTSFVELAEGSYFRNDKDDLAKLQSRKVMSNEVNEWKPSKEIALIAEGSTENKNFCEFLVKWFKKNTEMILTYTLIDKEEMKNVHEETYYNIALIQCEGSLIGENSLFNAMINFLPNNYKDELKNIKNQDERKGKFLSIEDSLFNTYQLLPILFYNDNIAVSNKIKNIVLDGNGNINFNKLQK</sequence>
<dbReference type="RefSeq" id="WP_120140818.1">
    <property type="nucleotide sequence ID" value="NZ_CP023671.1"/>
</dbReference>
<dbReference type="Gene3D" id="3.90.76.10">
    <property type="entry name" value="Dipeptide-binding Protein, Domain 1"/>
    <property type="match status" value="1"/>
</dbReference>
<dbReference type="Proteomes" id="UP000280586">
    <property type="component" value="Chromosome"/>
</dbReference>
<evidence type="ECO:0000313" key="7">
    <source>
        <dbReference type="Proteomes" id="UP000280586"/>
    </source>
</evidence>